<evidence type="ECO:0000313" key="2">
    <source>
        <dbReference type="Proteomes" id="UP001497700"/>
    </source>
</evidence>
<dbReference type="EMBL" id="MU393431">
    <property type="protein sequence ID" value="KAI4869373.1"/>
    <property type="molecule type" value="Genomic_DNA"/>
</dbReference>
<keyword evidence="2" id="KW-1185">Reference proteome</keyword>
<reference evidence="1 2" key="1">
    <citation type="journal article" date="2022" name="New Phytol.">
        <title>Ecological generalism drives hyperdiversity of secondary metabolite gene clusters in xylarialean endophytes.</title>
        <authorList>
            <person name="Franco M.E.E."/>
            <person name="Wisecaver J.H."/>
            <person name="Arnold A.E."/>
            <person name="Ju Y.M."/>
            <person name="Slot J.C."/>
            <person name="Ahrendt S."/>
            <person name="Moore L.P."/>
            <person name="Eastman K.E."/>
            <person name="Scott K."/>
            <person name="Konkel Z."/>
            <person name="Mondo S.J."/>
            <person name="Kuo A."/>
            <person name="Hayes R.D."/>
            <person name="Haridas S."/>
            <person name="Andreopoulos B."/>
            <person name="Riley R."/>
            <person name="LaButti K."/>
            <person name="Pangilinan J."/>
            <person name="Lipzen A."/>
            <person name="Amirebrahimi M."/>
            <person name="Yan J."/>
            <person name="Adam C."/>
            <person name="Keymanesh K."/>
            <person name="Ng V."/>
            <person name="Louie K."/>
            <person name="Northen T."/>
            <person name="Drula E."/>
            <person name="Henrissat B."/>
            <person name="Hsieh H.M."/>
            <person name="Youens-Clark K."/>
            <person name="Lutzoni F."/>
            <person name="Miadlikowska J."/>
            <person name="Eastwood D.C."/>
            <person name="Hamelin R.C."/>
            <person name="Grigoriev I.V."/>
            <person name="U'Ren J.M."/>
        </authorList>
    </citation>
    <scope>NUCLEOTIDE SEQUENCE [LARGE SCALE GENOMIC DNA]</scope>
    <source>
        <strain evidence="1 2">CBS 119005</strain>
    </source>
</reference>
<sequence>MGPRTTPADKEKLVQMDLIFREIQTIYDAGTPIFTKDSIRQVGKEWRRFQNGERNDGGNMTTRGVNGVDYEVFVRPPSRRPRRENEVRGGSDSAWAWVIHYYAIEHLTSFMHPDIAIFDLQSAYLPMRIGAIIRVRNENVRDSPLEMQPPAPPEEDLNTYWAMERQWKTSEHYAQLQEVLTNVEIPFPLTKVIAVASGKLVVRSQVNKRRVLHHSLVSDLRSTLVRRGLFLPTASSARPYVQDPAYTQRDKDILRSAEFTVLDDPQAWLELDESSVLVCINAAFPIADIVADICRPALIIWDRKRGPHPYWTVTPRVKAMIENEYVETEFPDHECFGDLVMLIRKAT</sequence>
<evidence type="ECO:0000313" key="1">
    <source>
        <dbReference type="EMBL" id="KAI4869373.1"/>
    </source>
</evidence>
<comment type="caution">
    <text evidence="1">The sequence shown here is derived from an EMBL/GenBank/DDBJ whole genome shotgun (WGS) entry which is preliminary data.</text>
</comment>
<gene>
    <name evidence="1" type="ORF">F4820DRAFT_444226</name>
</gene>
<dbReference type="Proteomes" id="UP001497700">
    <property type="component" value="Unassembled WGS sequence"/>
</dbReference>
<organism evidence="1 2">
    <name type="scientific">Hypoxylon rubiginosum</name>
    <dbReference type="NCBI Taxonomy" id="110542"/>
    <lineage>
        <taxon>Eukaryota</taxon>
        <taxon>Fungi</taxon>
        <taxon>Dikarya</taxon>
        <taxon>Ascomycota</taxon>
        <taxon>Pezizomycotina</taxon>
        <taxon>Sordariomycetes</taxon>
        <taxon>Xylariomycetidae</taxon>
        <taxon>Xylariales</taxon>
        <taxon>Hypoxylaceae</taxon>
        <taxon>Hypoxylon</taxon>
    </lineage>
</organism>
<proteinExistence type="predicted"/>
<accession>A0ACB9ZCS1</accession>
<protein>
    <submittedName>
        <fullName evidence="1">Uncharacterized protein</fullName>
    </submittedName>
</protein>
<name>A0ACB9ZCS1_9PEZI</name>